<dbReference type="EMBL" id="GGEC01012690">
    <property type="protein sequence ID" value="MBW93173.1"/>
    <property type="molecule type" value="Transcribed_RNA"/>
</dbReference>
<feature type="region of interest" description="Disordered" evidence="1">
    <location>
        <begin position="1"/>
        <end position="53"/>
    </location>
</feature>
<evidence type="ECO:0000256" key="1">
    <source>
        <dbReference type="SAM" id="MobiDB-lite"/>
    </source>
</evidence>
<protein>
    <submittedName>
        <fullName evidence="2">Uncharacterized protein</fullName>
    </submittedName>
</protein>
<accession>A0A2P2JI80</accession>
<feature type="compositionally biased region" description="Polar residues" evidence="1">
    <location>
        <begin position="40"/>
        <end position="53"/>
    </location>
</feature>
<name>A0A2P2JI80_RHIMU</name>
<proteinExistence type="predicted"/>
<dbReference type="AlphaFoldDB" id="A0A2P2JI80"/>
<evidence type="ECO:0000313" key="2">
    <source>
        <dbReference type="EMBL" id="MBW93173.1"/>
    </source>
</evidence>
<sequence length="106" mass="11245">MILTPKRFSANSTRLSNSDSSIKPLRSESAASSPRLPFQWANQPPQTRTASASSSLLIRPSLSVSNALSHSLNCSNVISYMPPTGGALLIAIAAVSNEFNLNLTNT</sequence>
<feature type="compositionally biased region" description="Polar residues" evidence="1">
    <location>
        <begin position="9"/>
        <end position="21"/>
    </location>
</feature>
<reference evidence="2" key="1">
    <citation type="submission" date="2018-02" db="EMBL/GenBank/DDBJ databases">
        <title>Rhizophora mucronata_Transcriptome.</title>
        <authorList>
            <person name="Meera S.P."/>
            <person name="Sreeshan A."/>
            <person name="Augustine A."/>
        </authorList>
    </citation>
    <scope>NUCLEOTIDE SEQUENCE</scope>
    <source>
        <tissue evidence="2">Leaf</tissue>
    </source>
</reference>
<organism evidence="2">
    <name type="scientific">Rhizophora mucronata</name>
    <name type="common">Asiatic mangrove</name>
    <dbReference type="NCBI Taxonomy" id="61149"/>
    <lineage>
        <taxon>Eukaryota</taxon>
        <taxon>Viridiplantae</taxon>
        <taxon>Streptophyta</taxon>
        <taxon>Embryophyta</taxon>
        <taxon>Tracheophyta</taxon>
        <taxon>Spermatophyta</taxon>
        <taxon>Magnoliopsida</taxon>
        <taxon>eudicotyledons</taxon>
        <taxon>Gunneridae</taxon>
        <taxon>Pentapetalae</taxon>
        <taxon>rosids</taxon>
        <taxon>fabids</taxon>
        <taxon>Malpighiales</taxon>
        <taxon>Rhizophoraceae</taxon>
        <taxon>Rhizophora</taxon>
    </lineage>
</organism>